<sequence>MVDWKDLGKRTFDATKDITEKTVDSFQEWKDDADRVAKAEGKKALKRAKRDIERAEKVQKKEIKRGRSKPEHDYSSTEKTFEPFSSKGVVEESTYKKIKRVKISKITQEEPNRISIKQGRKKIDFLLEKIEFSDKKNSTGGALLGAAIAGTAGALIGGSMKSSRVYANLYVRTLDKKSVLHVIRFTADQKEAAQLLRLQVTED</sequence>
<dbReference type="Proteomes" id="UP000013783">
    <property type="component" value="Unassembled WGS sequence"/>
</dbReference>
<dbReference type="PATRIC" id="fig|1158601.3.peg.1224"/>
<dbReference type="STRING" id="71451.RV07_GL001856"/>
<proteinExistence type="predicted"/>
<feature type="region of interest" description="Disordered" evidence="1">
    <location>
        <begin position="48"/>
        <end position="80"/>
    </location>
</feature>
<keyword evidence="5" id="KW-1185">Reference proteome</keyword>
<evidence type="ECO:0000313" key="2">
    <source>
        <dbReference type="EMBL" id="EOH79281.1"/>
    </source>
</evidence>
<reference evidence="2 4" key="1">
    <citation type="submission" date="2013-02" db="EMBL/GenBank/DDBJ databases">
        <title>The Genome Sequence of Enterococcus malodoratus ATCC_43197.</title>
        <authorList>
            <consortium name="The Broad Institute Genome Sequencing Platform"/>
            <consortium name="The Broad Institute Genome Sequencing Center for Infectious Disease"/>
            <person name="Earl A.M."/>
            <person name="Gilmore M.S."/>
            <person name="Lebreton F."/>
            <person name="Walker B."/>
            <person name="Young S.K."/>
            <person name="Zeng Q."/>
            <person name="Gargeya S."/>
            <person name="Fitzgerald M."/>
            <person name="Haas B."/>
            <person name="Abouelleil A."/>
            <person name="Alvarado L."/>
            <person name="Arachchi H.M."/>
            <person name="Berlin A.M."/>
            <person name="Chapman S.B."/>
            <person name="Dewar J."/>
            <person name="Goldberg J."/>
            <person name="Griggs A."/>
            <person name="Gujja S."/>
            <person name="Hansen M."/>
            <person name="Howarth C."/>
            <person name="Imamovic A."/>
            <person name="Larimer J."/>
            <person name="McCowan C."/>
            <person name="Murphy C."/>
            <person name="Neiman D."/>
            <person name="Pearson M."/>
            <person name="Priest M."/>
            <person name="Roberts A."/>
            <person name="Saif S."/>
            <person name="Shea T."/>
            <person name="Sisk P."/>
            <person name="Sykes S."/>
            <person name="Wortman J."/>
            <person name="Nusbaum C."/>
            <person name="Birren B."/>
        </authorList>
    </citation>
    <scope>NUCLEOTIDE SEQUENCE [LARGE SCALE GENOMIC DNA]</scope>
    <source>
        <strain evidence="2 4">ATCC 43197</strain>
    </source>
</reference>
<dbReference type="AlphaFoldDB" id="R2RF78"/>
<dbReference type="Proteomes" id="UP000014148">
    <property type="component" value="Unassembled WGS sequence"/>
</dbReference>
<evidence type="ECO:0000313" key="5">
    <source>
        <dbReference type="Proteomes" id="UP000014148"/>
    </source>
</evidence>
<feature type="compositionally biased region" description="Basic and acidic residues" evidence="1">
    <location>
        <begin position="68"/>
        <end position="80"/>
    </location>
</feature>
<feature type="compositionally biased region" description="Basic and acidic residues" evidence="1">
    <location>
        <begin position="50"/>
        <end position="61"/>
    </location>
</feature>
<protein>
    <submittedName>
        <fullName evidence="2">Uncharacterized protein</fullName>
    </submittedName>
</protein>
<organism evidence="2 4">
    <name type="scientific">Enterococcus malodoratus ATCC 43197</name>
    <dbReference type="NCBI Taxonomy" id="1158601"/>
    <lineage>
        <taxon>Bacteria</taxon>
        <taxon>Bacillati</taxon>
        <taxon>Bacillota</taxon>
        <taxon>Bacilli</taxon>
        <taxon>Lactobacillales</taxon>
        <taxon>Enterococcaceae</taxon>
        <taxon>Enterococcus</taxon>
    </lineage>
</organism>
<dbReference type="OrthoDB" id="2195303at2"/>
<evidence type="ECO:0000256" key="1">
    <source>
        <dbReference type="SAM" id="MobiDB-lite"/>
    </source>
</evidence>
<reference evidence="3 5" key="2">
    <citation type="submission" date="2013-03" db="EMBL/GenBank/DDBJ databases">
        <title>The Genome Sequence of Enterococcus malodoratus ATCC_43197 (PacBio/Illumina hybrid assembly).</title>
        <authorList>
            <consortium name="The Broad Institute Genomics Platform"/>
            <consortium name="The Broad Institute Genome Sequencing Center for Infectious Disease"/>
            <person name="Earl A."/>
            <person name="Russ C."/>
            <person name="Gilmore M."/>
            <person name="Surin D."/>
            <person name="Walker B."/>
            <person name="Young S."/>
            <person name="Zeng Q."/>
            <person name="Gargeya S."/>
            <person name="Fitzgerald M."/>
            <person name="Haas B."/>
            <person name="Abouelleil A."/>
            <person name="Allen A.W."/>
            <person name="Alvarado L."/>
            <person name="Arachchi H.M."/>
            <person name="Berlin A.M."/>
            <person name="Chapman S.B."/>
            <person name="Gainer-Dewar J."/>
            <person name="Goldberg J."/>
            <person name="Griggs A."/>
            <person name="Gujja S."/>
            <person name="Hansen M."/>
            <person name="Howarth C."/>
            <person name="Imamovic A."/>
            <person name="Ireland A."/>
            <person name="Larimer J."/>
            <person name="McCowan C."/>
            <person name="Murphy C."/>
            <person name="Pearson M."/>
            <person name="Poon T.W."/>
            <person name="Priest M."/>
            <person name="Roberts A."/>
            <person name="Saif S."/>
            <person name="Shea T."/>
            <person name="Sisk P."/>
            <person name="Sykes S."/>
            <person name="Wortman J."/>
            <person name="Nusbaum C."/>
            <person name="Birren B."/>
        </authorList>
    </citation>
    <scope>NUCLEOTIDE SEQUENCE [LARGE SCALE GENOMIC DNA]</scope>
    <source>
        <strain evidence="3 5">ATCC 43197</strain>
    </source>
</reference>
<dbReference type="RefSeq" id="WP_010740111.1">
    <property type="nucleotide sequence ID" value="NZ_KB946250.1"/>
</dbReference>
<comment type="caution">
    <text evidence="2">The sequence shown here is derived from an EMBL/GenBank/DDBJ whole genome shotgun (WGS) entry which is preliminary data.</text>
</comment>
<accession>R2RF78</accession>
<evidence type="ECO:0000313" key="4">
    <source>
        <dbReference type="Proteomes" id="UP000013783"/>
    </source>
</evidence>
<evidence type="ECO:0000313" key="3">
    <source>
        <dbReference type="EMBL" id="EOT64960.1"/>
    </source>
</evidence>
<name>R2RF78_9ENTE</name>
<gene>
    <name evidence="3" type="ORF">I585_04161</name>
    <name evidence="2" type="ORF">UAI_01259</name>
</gene>
<dbReference type="EMBL" id="AJAK01000010">
    <property type="protein sequence ID" value="EOH79281.1"/>
    <property type="molecule type" value="Genomic_DNA"/>
</dbReference>
<dbReference type="eggNOG" id="ENOG5032DDR">
    <property type="taxonomic scope" value="Bacteria"/>
</dbReference>
<dbReference type="EMBL" id="ASWA01000004">
    <property type="protein sequence ID" value="EOT64960.1"/>
    <property type="molecule type" value="Genomic_DNA"/>
</dbReference>